<sequence>MADYFVDNSVVGGGDNGTDWDTNAWNTGANRGTKKALEFNGFTPGDKTWIRRTTVYDEAIAAQNADISPTDDGTAAAPLEFIGWPRA</sequence>
<reference evidence="1" key="1">
    <citation type="journal article" date="2014" name="Front. Microbiol.">
        <title>High frequency of phylogenetically diverse reductive dehalogenase-homologous genes in deep subseafloor sedimentary metagenomes.</title>
        <authorList>
            <person name="Kawai M."/>
            <person name="Futagami T."/>
            <person name="Toyoda A."/>
            <person name="Takaki Y."/>
            <person name="Nishi S."/>
            <person name="Hori S."/>
            <person name="Arai W."/>
            <person name="Tsubouchi T."/>
            <person name="Morono Y."/>
            <person name="Uchiyama I."/>
            <person name="Ito T."/>
            <person name="Fujiyama A."/>
            <person name="Inagaki F."/>
            <person name="Takami H."/>
        </authorList>
    </citation>
    <scope>NUCLEOTIDE SEQUENCE</scope>
    <source>
        <strain evidence="1">Expedition CK06-06</strain>
    </source>
</reference>
<proteinExistence type="predicted"/>
<evidence type="ECO:0000313" key="1">
    <source>
        <dbReference type="EMBL" id="GAH05966.1"/>
    </source>
</evidence>
<feature type="non-terminal residue" evidence="1">
    <location>
        <position position="87"/>
    </location>
</feature>
<name>X1CCM3_9ZZZZ</name>
<gene>
    <name evidence="1" type="ORF">S01H4_60722</name>
</gene>
<dbReference type="AlphaFoldDB" id="X1CCM3"/>
<comment type="caution">
    <text evidence="1">The sequence shown here is derived from an EMBL/GenBank/DDBJ whole genome shotgun (WGS) entry which is preliminary data.</text>
</comment>
<protein>
    <submittedName>
        <fullName evidence="1">Uncharacterized protein</fullName>
    </submittedName>
</protein>
<dbReference type="EMBL" id="BART01035870">
    <property type="protein sequence ID" value="GAH05966.1"/>
    <property type="molecule type" value="Genomic_DNA"/>
</dbReference>
<organism evidence="1">
    <name type="scientific">marine sediment metagenome</name>
    <dbReference type="NCBI Taxonomy" id="412755"/>
    <lineage>
        <taxon>unclassified sequences</taxon>
        <taxon>metagenomes</taxon>
        <taxon>ecological metagenomes</taxon>
    </lineage>
</organism>
<accession>X1CCM3</accession>